<dbReference type="Pfam" id="PF04002">
    <property type="entry name" value="RadC"/>
    <property type="match status" value="1"/>
</dbReference>
<keyword evidence="5" id="KW-0482">Metalloprotease</keyword>
<proteinExistence type="predicted"/>
<gene>
    <name evidence="7" type="ORF">RFV38_12785</name>
</gene>
<evidence type="ECO:0000256" key="3">
    <source>
        <dbReference type="ARBA" id="ARBA00022801"/>
    </source>
</evidence>
<dbReference type="Gene3D" id="3.40.140.10">
    <property type="entry name" value="Cytidine Deaminase, domain 2"/>
    <property type="match status" value="1"/>
</dbReference>
<evidence type="ECO:0000256" key="5">
    <source>
        <dbReference type="ARBA" id="ARBA00023049"/>
    </source>
</evidence>
<keyword evidence="1" id="KW-0645">Protease</keyword>
<dbReference type="InterPro" id="IPR001405">
    <property type="entry name" value="UPF0758"/>
</dbReference>
<evidence type="ECO:0000259" key="6">
    <source>
        <dbReference type="PROSITE" id="PS50249"/>
    </source>
</evidence>
<evidence type="ECO:0000313" key="7">
    <source>
        <dbReference type="EMBL" id="MDX8337354.1"/>
    </source>
</evidence>
<dbReference type="SUPFAM" id="SSF102712">
    <property type="entry name" value="JAB1/MPN domain"/>
    <property type="match status" value="1"/>
</dbReference>
<organism evidence="7 8">
    <name type="scientific">Candidatus Cetobacterium colombiensis</name>
    <dbReference type="NCBI Taxonomy" id="3073100"/>
    <lineage>
        <taxon>Bacteria</taxon>
        <taxon>Fusobacteriati</taxon>
        <taxon>Fusobacteriota</taxon>
        <taxon>Fusobacteriia</taxon>
        <taxon>Fusobacteriales</taxon>
        <taxon>Fusobacteriaceae</taxon>
        <taxon>Cetobacterium</taxon>
    </lineage>
</organism>
<dbReference type="Proteomes" id="UP001279681">
    <property type="component" value="Unassembled WGS sequence"/>
</dbReference>
<keyword evidence="3" id="KW-0378">Hydrolase</keyword>
<keyword evidence="2" id="KW-0479">Metal-binding</keyword>
<dbReference type="PANTHER" id="PTHR30471">
    <property type="entry name" value="DNA REPAIR PROTEIN RADC"/>
    <property type="match status" value="1"/>
</dbReference>
<evidence type="ECO:0000256" key="4">
    <source>
        <dbReference type="ARBA" id="ARBA00022833"/>
    </source>
</evidence>
<dbReference type="InterPro" id="IPR020891">
    <property type="entry name" value="UPF0758_CS"/>
</dbReference>
<comment type="caution">
    <text evidence="7">The sequence shown here is derived from an EMBL/GenBank/DDBJ whole genome shotgun (WGS) entry which is preliminary data.</text>
</comment>
<dbReference type="RefSeq" id="WP_320314695.1">
    <property type="nucleotide sequence ID" value="NZ_JAVIKH010000033.1"/>
</dbReference>
<dbReference type="InterPro" id="IPR025657">
    <property type="entry name" value="RadC_JAB"/>
</dbReference>
<keyword evidence="4" id="KW-0862">Zinc</keyword>
<evidence type="ECO:0000256" key="2">
    <source>
        <dbReference type="ARBA" id="ARBA00022723"/>
    </source>
</evidence>
<dbReference type="EMBL" id="JAVIKH010000033">
    <property type="protein sequence ID" value="MDX8337354.1"/>
    <property type="molecule type" value="Genomic_DNA"/>
</dbReference>
<dbReference type="InterPro" id="IPR037518">
    <property type="entry name" value="MPN"/>
</dbReference>
<name>A0ABU4WDS1_9FUSO</name>
<dbReference type="PANTHER" id="PTHR30471:SF3">
    <property type="entry name" value="UPF0758 PROTEIN YEES-RELATED"/>
    <property type="match status" value="1"/>
</dbReference>
<dbReference type="CDD" id="cd08071">
    <property type="entry name" value="MPN_DUF2466"/>
    <property type="match status" value="1"/>
</dbReference>
<protein>
    <submittedName>
        <fullName evidence="7">JAB domain-containing protein</fullName>
    </submittedName>
</protein>
<evidence type="ECO:0000313" key="8">
    <source>
        <dbReference type="Proteomes" id="UP001279681"/>
    </source>
</evidence>
<reference evidence="8" key="1">
    <citation type="submission" date="2023-07" db="EMBL/GenBank/DDBJ databases">
        <authorList>
            <person name="Colorado M.A."/>
            <person name="Villamil L.M."/>
            <person name="Melo J.F."/>
            <person name="Rodriguez J.A."/>
            <person name="Ruiz R.Y."/>
        </authorList>
    </citation>
    <scope>NUCLEOTIDE SEQUENCE [LARGE SCALE GENOMIC DNA]</scope>
    <source>
        <strain evidence="8">C33</strain>
    </source>
</reference>
<evidence type="ECO:0000256" key="1">
    <source>
        <dbReference type="ARBA" id="ARBA00022670"/>
    </source>
</evidence>
<feature type="domain" description="MPN" evidence="6">
    <location>
        <begin position="48"/>
        <end position="170"/>
    </location>
</feature>
<dbReference type="PROSITE" id="PS01302">
    <property type="entry name" value="UPF0758"/>
    <property type="match status" value="1"/>
</dbReference>
<keyword evidence="8" id="KW-1185">Reference proteome</keyword>
<accession>A0ABU4WDS1</accession>
<dbReference type="PROSITE" id="PS50249">
    <property type="entry name" value="MPN"/>
    <property type="match status" value="1"/>
</dbReference>
<sequence>MKKILDSLGFKSVGALRKAVKNGDENALEFLHLMEEFLKGGIKSQDITVRGKADFINYLNLQMGYLKHEEFKAVFLNSSNQIVLNETLFCGTIDRSVVYPRLIIEKAILSGAKGVIFVHNHPSGNLTPSKKDIELTLEMQELLDKVDVKLLDHYIVSETENFSFYENGLIDYL</sequence>